<accession>A0ABQ1X1V0</accession>
<organism evidence="1 2">
    <name type="scientific">Epilithonimonas arachidiradicis</name>
    <dbReference type="NCBI Taxonomy" id="1617282"/>
    <lineage>
        <taxon>Bacteria</taxon>
        <taxon>Pseudomonadati</taxon>
        <taxon>Bacteroidota</taxon>
        <taxon>Flavobacteriia</taxon>
        <taxon>Flavobacteriales</taxon>
        <taxon>Weeksellaceae</taxon>
        <taxon>Chryseobacterium group</taxon>
        <taxon>Epilithonimonas</taxon>
    </lineage>
</organism>
<name>A0ABQ1X1V0_9FLAO</name>
<dbReference type="EMBL" id="BMCW01000003">
    <property type="protein sequence ID" value="GGG55694.1"/>
    <property type="molecule type" value="Genomic_DNA"/>
</dbReference>
<sequence length="143" mass="17160">MFYSNDFFADDLEIPKNIKFEKPKFEIDTLTIREHNTLEIKNDSQPGIYEYYFWYKPSKKGELYVKASEITQNIPLSKQQIKEKSLIKVKPNDNLQLFHKIFTIYEGDWGKPYGSKISVYFKPDNKPEQKLIEKNYMVEGWMR</sequence>
<reference evidence="2" key="1">
    <citation type="journal article" date="2019" name="Int. J. Syst. Evol. Microbiol.">
        <title>The Global Catalogue of Microorganisms (GCM) 10K type strain sequencing project: providing services to taxonomists for standard genome sequencing and annotation.</title>
        <authorList>
            <consortium name="The Broad Institute Genomics Platform"/>
            <consortium name="The Broad Institute Genome Sequencing Center for Infectious Disease"/>
            <person name="Wu L."/>
            <person name="Ma J."/>
        </authorList>
    </citation>
    <scope>NUCLEOTIDE SEQUENCE [LARGE SCALE GENOMIC DNA]</scope>
    <source>
        <strain evidence="2">CCM 8490</strain>
    </source>
</reference>
<gene>
    <name evidence="1" type="ORF">GCM10007332_16710</name>
</gene>
<keyword evidence="2" id="KW-1185">Reference proteome</keyword>
<proteinExistence type="predicted"/>
<evidence type="ECO:0000313" key="1">
    <source>
        <dbReference type="EMBL" id="GGG55694.1"/>
    </source>
</evidence>
<dbReference type="Proteomes" id="UP000658202">
    <property type="component" value="Unassembled WGS sequence"/>
</dbReference>
<protein>
    <submittedName>
        <fullName evidence="1">Uncharacterized protein</fullName>
    </submittedName>
</protein>
<evidence type="ECO:0000313" key="2">
    <source>
        <dbReference type="Proteomes" id="UP000658202"/>
    </source>
</evidence>
<comment type="caution">
    <text evidence="1">The sequence shown here is derived from an EMBL/GenBank/DDBJ whole genome shotgun (WGS) entry which is preliminary data.</text>
</comment>